<keyword evidence="1" id="KW-0812">Transmembrane</keyword>
<evidence type="ECO:0000313" key="3">
    <source>
        <dbReference type="Proteomes" id="UP000030111"/>
    </source>
</evidence>
<accession>A0A0A2MHK5</accession>
<feature type="transmembrane region" description="Helical" evidence="1">
    <location>
        <begin position="29"/>
        <end position="51"/>
    </location>
</feature>
<feature type="transmembrane region" description="Helical" evidence="1">
    <location>
        <begin position="71"/>
        <end position="91"/>
    </location>
</feature>
<protein>
    <submittedName>
        <fullName evidence="2">Uncharacterized protein</fullName>
    </submittedName>
</protein>
<proteinExistence type="predicted"/>
<dbReference type="OrthoDB" id="1252259at2"/>
<organism evidence="2 3">
    <name type="scientific">Flavobacterium subsaxonicum WB 4.1-42 = DSM 21790</name>
    <dbReference type="NCBI Taxonomy" id="1121898"/>
    <lineage>
        <taxon>Bacteria</taxon>
        <taxon>Pseudomonadati</taxon>
        <taxon>Bacteroidota</taxon>
        <taxon>Flavobacteriia</taxon>
        <taxon>Flavobacteriales</taxon>
        <taxon>Flavobacteriaceae</taxon>
        <taxon>Flavobacterium</taxon>
    </lineage>
</organism>
<dbReference type="EMBL" id="JRLY01000032">
    <property type="protein sequence ID" value="KGO90953.1"/>
    <property type="molecule type" value="Genomic_DNA"/>
</dbReference>
<keyword evidence="1" id="KW-0472">Membrane</keyword>
<dbReference type="Proteomes" id="UP000030111">
    <property type="component" value="Unassembled WGS sequence"/>
</dbReference>
<keyword evidence="1" id="KW-1133">Transmembrane helix</keyword>
<dbReference type="AlphaFoldDB" id="A0A0A2MHK5"/>
<name>A0A0A2MHK5_9FLAO</name>
<keyword evidence="3" id="KW-1185">Reference proteome</keyword>
<evidence type="ECO:0000313" key="2">
    <source>
        <dbReference type="EMBL" id="KGO90953.1"/>
    </source>
</evidence>
<reference evidence="2 3" key="1">
    <citation type="submission" date="2013-09" db="EMBL/GenBank/DDBJ databases">
        <authorList>
            <person name="Zeng Z."/>
            <person name="Chen C."/>
        </authorList>
    </citation>
    <scope>NUCLEOTIDE SEQUENCE [LARGE SCALE GENOMIC DNA]</scope>
    <source>
        <strain evidence="2 3">WB 4.1-42</strain>
    </source>
</reference>
<sequence length="104" mass="11957">MLSGCIAVLILWINQKKIRAKTTLSFKNWIALFIAFFWSGQLAVLLQKQAISNIPSKNNGDEVKLANNLNLNQWSIIAVFGILYAFTLTWIEFYKIPIRQRVTL</sequence>
<evidence type="ECO:0000256" key="1">
    <source>
        <dbReference type="SAM" id="Phobius"/>
    </source>
</evidence>
<dbReference type="RefSeq" id="WP_026993308.1">
    <property type="nucleotide sequence ID" value="NZ_JRLY01000032.1"/>
</dbReference>
<comment type="caution">
    <text evidence="2">The sequence shown here is derived from an EMBL/GenBank/DDBJ whole genome shotgun (WGS) entry which is preliminary data.</text>
</comment>
<gene>
    <name evidence="2" type="ORF">Q766_20660</name>
</gene>